<reference evidence="2 3" key="1">
    <citation type="submission" date="2019-01" db="EMBL/GenBank/DDBJ databases">
        <title>Draft genome sequences of three monokaryotic isolates of the white-rot basidiomycete fungus Dichomitus squalens.</title>
        <authorList>
            <consortium name="DOE Joint Genome Institute"/>
            <person name="Lopez S.C."/>
            <person name="Andreopoulos B."/>
            <person name="Pangilinan J."/>
            <person name="Lipzen A."/>
            <person name="Riley R."/>
            <person name="Ahrendt S."/>
            <person name="Ng V."/>
            <person name="Barry K."/>
            <person name="Daum C."/>
            <person name="Grigoriev I.V."/>
            <person name="Hilden K.S."/>
            <person name="Makela M.R."/>
            <person name="de Vries R.P."/>
        </authorList>
    </citation>
    <scope>NUCLEOTIDE SEQUENCE [LARGE SCALE GENOMIC DNA]</scope>
    <source>
        <strain evidence="2 3">CBS 464.89</strain>
        <strain evidence="1">OM18370.1</strain>
    </source>
</reference>
<dbReference type="AlphaFoldDB" id="A0A4Q9PSN5"/>
<evidence type="ECO:0000313" key="3">
    <source>
        <dbReference type="Proteomes" id="UP000292082"/>
    </source>
</evidence>
<dbReference type="EMBL" id="ML145137">
    <property type="protein sequence ID" value="TBU57421.1"/>
    <property type="molecule type" value="Genomic_DNA"/>
</dbReference>
<name>A0A4Q9PSN5_9APHY</name>
<gene>
    <name evidence="2" type="ORF">BD310DRAFT_821612</name>
    <name evidence="1" type="ORF">BD311DRAFT_661333</name>
</gene>
<dbReference type="Proteomes" id="UP000292957">
    <property type="component" value="Unassembled WGS sequence"/>
</dbReference>
<evidence type="ECO:0000313" key="2">
    <source>
        <dbReference type="EMBL" id="TBU57421.1"/>
    </source>
</evidence>
<accession>A0A4Q9PSN5</accession>
<evidence type="ECO:0000313" key="1">
    <source>
        <dbReference type="EMBL" id="TBU29354.1"/>
    </source>
</evidence>
<protein>
    <submittedName>
        <fullName evidence="2">Uncharacterized protein</fullName>
    </submittedName>
</protein>
<proteinExistence type="predicted"/>
<sequence length="173" mass="19341">MPRSSAKAKLHINELALALDLARAMVDVVDQSTRRLASAVAIDRVRRKCPPQSVIGILHFVELATWEFQTDPSLHGKVVEVIEAHRVGRLSLRKTLLEIAKTCPRAPDFLSFLTVFLPLGWTITLKRNPEKNDRYDAFAIVAPGPRLVRLVELDPPVIPRPLVRGQVFGQTLV</sequence>
<dbReference type="EMBL" id="ML143413">
    <property type="protein sequence ID" value="TBU29354.1"/>
    <property type="molecule type" value="Genomic_DNA"/>
</dbReference>
<organism evidence="2 3">
    <name type="scientific">Dichomitus squalens</name>
    <dbReference type="NCBI Taxonomy" id="114155"/>
    <lineage>
        <taxon>Eukaryota</taxon>
        <taxon>Fungi</taxon>
        <taxon>Dikarya</taxon>
        <taxon>Basidiomycota</taxon>
        <taxon>Agaricomycotina</taxon>
        <taxon>Agaricomycetes</taxon>
        <taxon>Polyporales</taxon>
        <taxon>Polyporaceae</taxon>
        <taxon>Dichomitus</taxon>
    </lineage>
</organism>
<dbReference type="Proteomes" id="UP000292082">
    <property type="component" value="Unassembled WGS sequence"/>
</dbReference>
<keyword evidence="3" id="KW-1185">Reference proteome</keyword>